<evidence type="ECO:0000313" key="1">
    <source>
        <dbReference type="EMBL" id="DAF52813.1"/>
    </source>
</evidence>
<proteinExistence type="predicted"/>
<organism evidence="1">
    <name type="scientific">Siphoviridae sp. ctqSm5</name>
    <dbReference type="NCBI Taxonomy" id="2827949"/>
    <lineage>
        <taxon>Viruses</taxon>
        <taxon>Duplodnaviria</taxon>
        <taxon>Heunggongvirae</taxon>
        <taxon>Uroviricota</taxon>
        <taxon>Caudoviricetes</taxon>
    </lineage>
</organism>
<dbReference type="EMBL" id="BK032642">
    <property type="protein sequence ID" value="DAF52813.1"/>
    <property type="molecule type" value="Genomic_DNA"/>
</dbReference>
<accession>A0A8S5SP25</accession>
<sequence length="84" mass="9738">MQLNYVDMANEVVKYVQENSVVSGFQLCVTIDNLYDCAIDPQKLIEELECCDEVADVVYEDGVFDVLLYTKYALNNNELEEEWE</sequence>
<protein>
    <submittedName>
        <fullName evidence="1">Uncharacterized protein</fullName>
    </submittedName>
</protein>
<reference evidence="1" key="1">
    <citation type="journal article" date="2021" name="Proc. Natl. Acad. Sci. U.S.A.">
        <title>A Catalog of Tens of Thousands of Viruses from Human Metagenomes Reveals Hidden Associations with Chronic Diseases.</title>
        <authorList>
            <person name="Tisza M.J."/>
            <person name="Buck C.B."/>
        </authorList>
    </citation>
    <scope>NUCLEOTIDE SEQUENCE</scope>
    <source>
        <strain evidence="1">CtqSm5</strain>
    </source>
</reference>
<name>A0A8S5SP25_9CAUD</name>